<keyword evidence="1" id="KW-0812">Transmembrane</keyword>
<dbReference type="EMBL" id="JBHSMF010000006">
    <property type="protein sequence ID" value="MFC5497478.1"/>
    <property type="molecule type" value="Genomic_DNA"/>
</dbReference>
<protein>
    <submittedName>
        <fullName evidence="2">Uncharacterized protein</fullName>
    </submittedName>
</protein>
<gene>
    <name evidence="2" type="ORF">ACFPOE_08030</name>
</gene>
<name>A0ABW0NCC1_9BURK</name>
<evidence type="ECO:0000256" key="1">
    <source>
        <dbReference type="SAM" id="Phobius"/>
    </source>
</evidence>
<sequence>MLFLAGGFLLALGLFSGLVLLLAPLGVLAADPNLVLWLMFPLLCLVGFAVLGMRASAQEMRTISLAASALLLLLALASVAVIVLGAASVIVPPEDAASLWFVMGVGAVLGLLGAASFGRQPSQA</sequence>
<proteinExistence type="predicted"/>
<evidence type="ECO:0000313" key="2">
    <source>
        <dbReference type="EMBL" id="MFC5497478.1"/>
    </source>
</evidence>
<organism evidence="2 3">
    <name type="scientific">Caenimonas terrae</name>
    <dbReference type="NCBI Taxonomy" id="696074"/>
    <lineage>
        <taxon>Bacteria</taxon>
        <taxon>Pseudomonadati</taxon>
        <taxon>Pseudomonadota</taxon>
        <taxon>Betaproteobacteria</taxon>
        <taxon>Burkholderiales</taxon>
        <taxon>Comamonadaceae</taxon>
        <taxon>Caenimonas</taxon>
    </lineage>
</organism>
<dbReference type="RefSeq" id="WP_376849565.1">
    <property type="nucleotide sequence ID" value="NZ_JBHSMF010000006.1"/>
</dbReference>
<keyword evidence="1" id="KW-0472">Membrane</keyword>
<keyword evidence="3" id="KW-1185">Reference proteome</keyword>
<reference evidence="3" key="1">
    <citation type="journal article" date="2019" name="Int. J. Syst. Evol. Microbiol.">
        <title>The Global Catalogue of Microorganisms (GCM) 10K type strain sequencing project: providing services to taxonomists for standard genome sequencing and annotation.</title>
        <authorList>
            <consortium name="The Broad Institute Genomics Platform"/>
            <consortium name="The Broad Institute Genome Sequencing Center for Infectious Disease"/>
            <person name="Wu L."/>
            <person name="Ma J."/>
        </authorList>
    </citation>
    <scope>NUCLEOTIDE SEQUENCE [LARGE SCALE GENOMIC DNA]</scope>
    <source>
        <strain evidence="3">CCUG 57401</strain>
    </source>
</reference>
<dbReference type="Proteomes" id="UP001596037">
    <property type="component" value="Unassembled WGS sequence"/>
</dbReference>
<feature type="transmembrane region" description="Helical" evidence="1">
    <location>
        <begin position="97"/>
        <end position="118"/>
    </location>
</feature>
<evidence type="ECO:0000313" key="3">
    <source>
        <dbReference type="Proteomes" id="UP001596037"/>
    </source>
</evidence>
<comment type="caution">
    <text evidence="2">The sequence shown here is derived from an EMBL/GenBank/DDBJ whole genome shotgun (WGS) entry which is preliminary data.</text>
</comment>
<feature type="transmembrane region" description="Helical" evidence="1">
    <location>
        <begin position="69"/>
        <end position="91"/>
    </location>
</feature>
<feature type="transmembrane region" description="Helical" evidence="1">
    <location>
        <begin position="39"/>
        <end position="57"/>
    </location>
</feature>
<keyword evidence="1" id="KW-1133">Transmembrane helix</keyword>
<accession>A0ABW0NCC1</accession>